<feature type="compositionally biased region" description="Polar residues" evidence="7">
    <location>
        <begin position="440"/>
        <end position="457"/>
    </location>
</feature>
<reference evidence="10 11" key="1">
    <citation type="journal article" date="2013" name="Nat. Genet.">
        <title>The genome of the hydatid tapeworm Echinococcus granulosus.</title>
        <authorList>
            <person name="Zheng H."/>
            <person name="Zhang W."/>
            <person name="Zhang L."/>
            <person name="Zhang Z."/>
            <person name="Li J."/>
            <person name="Lu G."/>
            <person name="Zhu Y."/>
            <person name="Wang Y."/>
            <person name="Huang Y."/>
            <person name="Liu J."/>
            <person name="Kang H."/>
            <person name="Chen J."/>
            <person name="Wang L."/>
            <person name="Chen A."/>
            <person name="Yu S."/>
            <person name="Gao Z."/>
            <person name="Jin L."/>
            <person name="Gu W."/>
            <person name="Wang Z."/>
            <person name="Zhao L."/>
            <person name="Shi B."/>
            <person name="Wen H."/>
            <person name="Lin R."/>
            <person name="Jones M.K."/>
            <person name="Brejova B."/>
            <person name="Vinar T."/>
            <person name="Zhao G."/>
            <person name="McManus D.P."/>
            <person name="Chen Z."/>
            <person name="Zhou Y."/>
            <person name="Wang S."/>
        </authorList>
    </citation>
    <scope>NUCLEOTIDE SEQUENCE [LARGE SCALE GENOMIC DNA]</scope>
</reference>
<dbReference type="GO" id="GO:0005524">
    <property type="term" value="F:ATP binding"/>
    <property type="evidence" value="ECO:0007669"/>
    <property type="project" value="UniProtKB-UniRule"/>
</dbReference>
<feature type="binding site" evidence="6">
    <location>
        <position position="71"/>
    </location>
    <ligand>
        <name>ATP</name>
        <dbReference type="ChEBI" id="CHEBI:30616"/>
    </ligand>
</feature>
<evidence type="ECO:0000313" key="10">
    <source>
        <dbReference type="EMBL" id="EUB60093.1"/>
    </source>
</evidence>
<evidence type="ECO:0000313" key="12">
    <source>
        <dbReference type="Proteomes" id="UP000492820"/>
    </source>
</evidence>
<dbReference type="Gene3D" id="1.10.510.10">
    <property type="entry name" value="Transferase(Phosphotransferase) domain 1"/>
    <property type="match status" value="1"/>
</dbReference>
<feature type="domain" description="Protein kinase" evidence="8">
    <location>
        <begin position="42"/>
        <end position="296"/>
    </location>
</feature>
<feature type="compositionally biased region" description="Polar residues" evidence="7">
    <location>
        <begin position="564"/>
        <end position="581"/>
    </location>
</feature>
<evidence type="ECO:0000313" key="13">
    <source>
        <dbReference type="WBParaSite" id="EgrG_001071300"/>
    </source>
</evidence>
<evidence type="ECO:0000256" key="7">
    <source>
        <dbReference type="SAM" id="MobiDB-lite"/>
    </source>
</evidence>
<dbReference type="OrthoDB" id="10260894at2759"/>
<evidence type="ECO:0000256" key="2">
    <source>
        <dbReference type="ARBA" id="ARBA00022679"/>
    </source>
</evidence>
<keyword evidence="11" id="KW-1185">Reference proteome</keyword>
<dbReference type="KEGG" id="egl:EGR_05091"/>
<evidence type="ECO:0000256" key="5">
    <source>
        <dbReference type="ARBA" id="ARBA00022840"/>
    </source>
</evidence>
<dbReference type="CTD" id="36340806"/>
<evidence type="ECO:0000256" key="1">
    <source>
        <dbReference type="ARBA" id="ARBA00022527"/>
    </source>
</evidence>
<dbReference type="GO" id="GO:0005634">
    <property type="term" value="C:nucleus"/>
    <property type="evidence" value="ECO:0007669"/>
    <property type="project" value="TreeGrafter"/>
</dbReference>
<evidence type="ECO:0000256" key="3">
    <source>
        <dbReference type="ARBA" id="ARBA00022741"/>
    </source>
</evidence>
<dbReference type="GO" id="GO:0043065">
    <property type="term" value="P:positive regulation of apoptotic process"/>
    <property type="evidence" value="ECO:0007669"/>
    <property type="project" value="TreeGrafter"/>
</dbReference>
<evidence type="ECO:0000313" key="9">
    <source>
        <dbReference type="EMBL" id="CDS17928.1"/>
    </source>
</evidence>
<gene>
    <name evidence="10 13" type="ORF">EGR_05091</name>
    <name evidence="9" type="ORF">EgrG_001071300</name>
</gene>
<reference evidence="9" key="3">
    <citation type="submission" date="2014-06" db="EMBL/GenBank/DDBJ databases">
        <authorList>
            <person name="Aslett M."/>
        </authorList>
    </citation>
    <scope>NUCLEOTIDE SEQUENCE</scope>
</reference>
<sequence>MLSKIRNRREAAKENEDDGDTKEFLLNRSVKIKEGVSPEVEYRIHEFLGSGKFGDVNRCEEKSTGYELAAKVVPYSCLDEKEGVMNEVGIMCRLRHPRLIQLYDVFIQRDRITLIMELITGGELFERVIDDSFDLNEEICEKFMRQILQGVEYIHSQHVIHLDLKPENILCLSRTGFKIKIIDFGLAREVTNGDLRVMFGTPEFVAPEVIAFDPVTYATDMWSLGVVCYVLLSGLSPFMGDNESETLSNIMRCSYTFDYPEFKDISADAKDFIKSLLNKNPRKRNTATQCLAHPWLKEKPRLKRSATVNKKRLRHFVYRRKWQKAVNAIIALQRMGVVLTHTPNRESDYRKLLQAKSSKTAAFYRKTSIRDTPFVVVPEGDVKRKQSYSKPGEAVKQPIERRVSIPPTNAPKTTPNKRPPQITVTNPSKTELKQRIPGFTQDQISSSSPVNKPSTPISPKAEPTSPSGQMQSKLATAPQKTLINSTSNNPFKKEAQPLTHTDQKHTSPKPPTLQPMNKTEVKQPSLGITNKTPKNLATPDASSINASAGATKGSISPPFGNRELSLQKSTATNVVSKSATRMKSPPSSTTIRPSTAPSITSTNATAETTSSGLTADRPNPQPSEPVLLKMVTLSKPRGSVADRISFFNNSSTNQQIKSAKGKKFSLYS</sequence>
<feature type="compositionally biased region" description="Basic and acidic residues" evidence="7">
    <location>
        <begin position="491"/>
        <end position="505"/>
    </location>
</feature>
<evidence type="ECO:0000259" key="8">
    <source>
        <dbReference type="PROSITE" id="PS50011"/>
    </source>
</evidence>
<feature type="compositionally biased region" description="Polar residues" evidence="7">
    <location>
        <begin position="464"/>
        <end position="490"/>
    </location>
</feature>
<dbReference type="STRING" id="6210.U6J3R6"/>
<dbReference type="InterPro" id="IPR017441">
    <property type="entry name" value="Protein_kinase_ATP_BS"/>
</dbReference>
<dbReference type="RefSeq" id="XP_024351289.1">
    <property type="nucleotide sequence ID" value="XM_024494340.1"/>
</dbReference>
<dbReference type="GO" id="GO:0004674">
    <property type="term" value="F:protein serine/threonine kinase activity"/>
    <property type="evidence" value="ECO:0007669"/>
    <property type="project" value="UniProtKB-KW"/>
</dbReference>
<dbReference type="PANTHER" id="PTHR24342">
    <property type="entry name" value="SERINE/THREONINE-PROTEIN KINASE 17"/>
    <property type="match status" value="1"/>
</dbReference>
<dbReference type="PROSITE" id="PS00108">
    <property type="entry name" value="PROTEIN_KINASE_ST"/>
    <property type="match status" value="1"/>
</dbReference>
<dbReference type="GO" id="GO:0035556">
    <property type="term" value="P:intracellular signal transduction"/>
    <property type="evidence" value="ECO:0007669"/>
    <property type="project" value="TreeGrafter"/>
</dbReference>
<reference evidence="9 12" key="2">
    <citation type="journal article" date="2013" name="Nature">
        <title>The genomes of four tapeworm species reveal adaptations to parasitism.</title>
        <authorList>
            <person name="Tsai I.J."/>
            <person name="Zarowiecki M."/>
            <person name="Holroyd N."/>
            <person name="Garciarrubio A."/>
            <person name="Sanchez-Flores A."/>
            <person name="Brooks K.L."/>
            <person name="Tracey A."/>
            <person name="Bobes R.J."/>
            <person name="Fragoso G."/>
            <person name="Sciutto E."/>
            <person name="Aslett M."/>
            <person name="Beasley H."/>
            <person name="Bennett H.M."/>
            <person name="Cai J."/>
            <person name="Camicia F."/>
            <person name="Clark R."/>
            <person name="Cucher M."/>
            <person name="De Silva N."/>
            <person name="Day T.A."/>
            <person name="Deplazes P."/>
            <person name="Estrada K."/>
            <person name="Fernandez C."/>
            <person name="Holland P.W."/>
            <person name="Hou J."/>
            <person name="Hu S."/>
            <person name="Huckvale T."/>
            <person name="Hung S.S."/>
            <person name="Kamenetzky L."/>
            <person name="Keane J.A."/>
            <person name="Kiss F."/>
            <person name="Koziol U."/>
            <person name="Lambert O."/>
            <person name="Liu K."/>
            <person name="Luo X."/>
            <person name="Luo Y."/>
            <person name="Macchiaroli N."/>
            <person name="Nichol S."/>
            <person name="Paps J."/>
            <person name="Parkinson J."/>
            <person name="Pouchkina-Stantcheva N."/>
            <person name="Riddiford N."/>
            <person name="Rosenzvit M."/>
            <person name="Salinas G."/>
            <person name="Wasmuth J.D."/>
            <person name="Zamanian M."/>
            <person name="Zheng Y."/>
            <person name="Cai X."/>
            <person name="Soberon X."/>
            <person name="Olson P.D."/>
            <person name="Laclette J.P."/>
            <person name="Brehm K."/>
            <person name="Berriman M."/>
            <person name="Garciarrubio A."/>
            <person name="Bobes R.J."/>
            <person name="Fragoso G."/>
            <person name="Sanchez-Flores A."/>
            <person name="Estrada K."/>
            <person name="Cevallos M.A."/>
            <person name="Morett E."/>
            <person name="Gonzalez V."/>
            <person name="Portillo T."/>
            <person name="Ochoa-Leyva A."/>
            <person name="Jose M.V."/>
            <person name="Sciutto E."/>
            <person name="Landa A."/>
            <person name="Jimenez L."/>
            <person name="Valdes V."/>
            <person name="Carrero J.C."/>
            <person name="Larralde C."/>
            <person name="Morales-Montor J."/>
            <person name="Limon-Lason J."/>
            <person name="Soberon X."/>
            <person name="Laclette J.P."/>
        </authorList>
    </citation>
    <scope>NUCLEOTIDE SEQUENCE [LARGE SCALE GENOMIC DNA]</scope>
</reference>
<dbReference type="FunFam" id="1.10.510.10:FF:000594">
    <property type="entry name" value="Myosin light chain kinase isoform-III"/>
    <property type="match status" value="1"/>
</dbReference>
<dbReference type="EMBL" id="LK028577">
    <property type="protein sequence ID" value="CDS17928.1"/>
    <property type="molecule type" value="Genomic_DNA"/>
</dbReference>
<accession>U6J3R6</accession>
<proteinExistence type="predicted"/>
<dbReference type="InterPro" id="IPR000719">
    <property type="entry name" value="Prot_kinase_dom"/>
</dbReference>
<evidence type="ECO:0000256" key="4">
    <source>
        <dbReference type="ARBA" id="ARBA00022777"/>
    </source>
</evidence>
<dbReference type="Proteomes" id="UP000019149">
    <property type="component" value="Unassembled WGS sequence"/>
</dbReference>
<dbReference type="AlphaFoldDB" id="U6J3R6"/>
<dbReference type="OMA" id="TATQCLA"/>
<keyword evidence="1" id="KW-0723">Serine/threonine-protein kinase</keyword>
<dbReference type="PANTHER" id="PTHR24342:SF20">
    <property type="entry name" value="MYOSIN LIGHT CHAIN KINASE, SMOOTH MUSCLE"/>
    <property type="match status" value="1"/>
</dbReference>
<organism evidence="10 11">
    <name type="scientific">Echinococcus granulosus</name>
    <name type="common">Hydatid tapeworm</name>
    <dbReference type="NCBI Taxonomy" id="6210"/>
    <lineage>
        <taxon>Eukaryota</taxon>
        <taxon>Metazoa</taxon>
        <taxon>Spiralia</taxon>
        <taxon>Lophotrochozoa</taxon>
        <taxon>Platyhelminthes</taxon>
        <taxon>Cestoda</taxon>
        <taxon>Eucestoda</taxon>
        <taxon>Cyclophyllidea</taxon>
        <taxon>Taeniidae</taxon>
        <taxon>Echinococcus</taxon>
        <taxon>Echinococcus granulosus group</taxon>
    </lineage>
</organism>
<dbReference type="Proteomes" id="UP000492820">
    <property type="component" value="Unassembled WGS sequence"/>
</dbReference>
<keyword evidence="5 6" id="KW-0067">ATP-binding</keyword>
<dbReference type="SUPFAM" id="SSF56112">
    <property type="entry name" value="Protein kinase-like (PK-like)"/>
    <property type="match status" value="1"/>
</dbReference>
<evidence type="ECO:0000313" key="11">
    <source>
        <dbReference type="Proteomes" id="UP000019149"/>
    </source>
</evidence>
<feature type="region of interest" description="Disordered" evidence="7">
    <location>
        <begin position="382"/>
        <end position="625"/>
    </location>
</feature>
<feature type="compositionally biased region" description="Low complexity" evidence="7">
    <location>
        <begin position="406"/>
        <end position="420"/>
    </location>
</feature>
<dbReference type="WBParaSite" id="EgrG_001071300">
    <property type="protein sequence ID" value="EgrG_001071300"/>
    <property type="gene ID" value="EgrG_001071300"/>
</dbReference>
<feature type="compositionally biased region" description="Low complexity" evidence="7">
    <location>
        <begin position="584"/>
        <end position="611"/>
    </location>
</feature>
<dbReference type="EMBL" id="APAU02000035">
    <property type="protein sequence ID" value="EUB60093.1"/>
    <property type="molecule type" value="Genomic_DNA"/>
</dbReference>
<dbReference type="Gene3D" id="3.30.200.20">
    <property type="entry name" value="Phosphorylase Kinase, domain 1"/>
    <property type="match status" value="1"/>
</dbReference>
<dbReference type="InterPro" id="IPR011009">
    <property type="entry name" value="Kinase-like_dom_sf"/>
</dbReference>
<protein>
    <submittedName>
        <fullName evidence="9">Myosin light chain kinase smooth muscle</fullName>
    </submittedName>
    <submittedName>
        <fullName evidence="10">Myosin light chain kinase, smooth muscle</fullName>
    </submittedName>
</protein>
<feature type="compositionally biased region" description="Polar residues" evidence="7">
    <location>
        <begin position="526"/>
        <end position="548"/>
    </location>
</feature>
<keyword evidence="3 6" id="KW-0547">Nucleotide-binding</keyword>
<dbReference type="InterPro" id="IPR008271">
    <property type="entry name" value="Ser/Thr_kinase_AS"/>
</dbReference>
<keyword evidence="4 10" id="KW-0418">Kinase</keyword>
<evidence type="ECO:0000256" key="6">
    <source>
        <dbReference type="PROSITE-ProRule" id="PRU10141"/>
    </source>
</evidence>
<dbReference type="GeneID" id="36340806"/>
<keyword evidence="2" id="KW-0808">Transferase</keyword>
<dbReference type="PROSITE" id="PS50011">
    <property type="entry name" value="PROTEIN_KINASE_DOM"/>
    <property type="match status" value="1"/>
</dbReference>
<name>U6J3R6_ECHGR</name>
<dbReference type="PROSITE" id="PS00107">
    <property type="entry name" value="PROTEIN_KINASE_ATP"/>
    <property type="match status" value="1"/>
</dbReference>
<dbReference type="SMART" id="SM00220">
    <property type="entry name" value="S_TKc"/>
    <property type="match status" value="1"/>
</dbReference>
<dbReference type="Pfam" id="PF00069">
    <property type="entry name" value="Pkinase"/>
    <property type="match status" value="1"/>
</dbReference>
<reference evidence="13" key="4">
    <citation type="submission" date="2020-10" db="UniProtKB">
        <authorList>
            <consortium name="WormBaseParasite"/>
        </authorList>
    </citation>
    <scope>IDENTIFICATION</scope>
</reference>